<evidence type="ECO:0000313" key="2">
    <source>
        <dbReference type="EMBL" id="OBR35694.1"/>
    </source>
</evidence>
<dbReference type="PANTHER" id="PTHR40469">
    <property type="entry name" value="SECRETED GLYCOSYL HYDROLASE"/>
    <property type="match status" value="1"/>
</dbReference>
<reference evidence="3" key="1">
    <citation type="submission" date="2016-06" db="EMBL/GenBank/DDBJ databases">
        <authorList>
            <person name="Zhan P."/>
        </authorList>
    </citation>
    <scope>NUCLEOTIDE SEQUENCE [LARGE SCALE GENOMIC DNA]</scope>
    <source>
        <strain evidence="3">T28</strain>
    </source>
</reference>
<organism evidence="2 3">
    <name type="scientific">Maribacter hydrothermalis</name>
    <dbReference type="NCBI Taxonomy" id="1836467"/>
    <lineage>
        <taxon>Bacteria</taxon>
        <taxon>Pseudomonadati</taxon>
        <taxon>Bacteroidota</taxon>
        <taxon>Flavobacteriia</taxon>
        <taxon>Flavobacteriales</taxon>
        <taxon>Flavobacteriaceae</taxon>
        <taxon>Maribacter</taxon>
    </lineage>
</organism>
<proteinExistence type="predicted"/>
<name>A0A1B7YZ62_9FLAO</name>
<accession>A0A1B7YZ62</accession>
<sequence length="288" mass="32992">MKIKRKLKIVLLSIFGLVLLLFMAMGVFVYKARYGINFYDSKPPELPTDLSGKAVLLFSKTNGFRHGEAIDGAIPAFEKMAKENDWAFFSTDNGAVFNPEQLQKFNVVIWNNCSGKVLDEEQRQNFKNYLENGGGYIGIHASGDNSHQWDWYEQNVIGTLFSHHSLDPQFQKGTLNMEEGNSVLTNNLPIKWDREEEWYVFLDSPRKKGFSILYTLDETNVNMSGNIKYMVSDKDFGMGNDHPIVWYNNLGEGRVFYSALGHQGSAFKEPEHLKMLENAVRWTGKFDE</sequence>
<evidence type="ECO:0000313" key="3">
    <source>
        <dbReference type="Proteomes" id="UP000092164"/>
    </source>
</evidence>
<dbReference type="InterPro" id="IPR029062">
    <property type="entry name" value="Class_I_gatase-like"/>
</dbReference>
<dbReference type="EMBL" id="LZFP01000050">
    <property type="protein sequence ID" value="OBR35694.1"/>
    <property type="molecule type" value="Genomic_DNA"/>
</dbReference>
<dbReference type="OrthoDB" id="9816308at2"/>
<dbReference type="InterPro" id="IPR029010">
    <property type="entry name" value="ThuA-like"/>
</dbReference>
<evidence type="ECO:0000259" key="1">
    <source>
        <dbReference type="Pfam" id="PF06283"/>
    </source>
</evidence>
<keyword evidence="3" id="KW-1185">Reference proteome</keyword>
<dbReference type="Proteomes" id="UP000092164">
    <property type="component" value="Unassembled WGS sequence"/>
</dbReference>
<dbReference type="AlphaFoldDB" id="A0A1B7YZ62"/>
<dbReference type="RefSeq" id="WP_068486893.1">
    <property type="nucleotide sequence ID" value="NZ_CP018760.1"/>
</dbReference>
<comment type="caution">
    <text evidence="2">The sequence shown here is derived from an EMBL/GenBank/DDBJ whole genome shotgun (WGS) entry which is preliminary data.</text>
</comment>
<dbReference type="STRING" id="1836467.BTR34_01650"/>
<dbReference type="PANTHER" id="PTHR40469:SF2">
    <property type="entry name" value="GALACTOSE-BINDING DOMAIN-LIKE SUPERFAMILY PROTEIN"/>
    <property type="match status" value="1"/>
</dbReference>
<dbReference type="Pfam" id="PF06283">
    <property type="entry name" value="ThuA"/>
    <property type="match status" value="1"/>
</dbReference>
<dbReference type="Gene3D" id="3.40.50.880">
    <property type="match status" value="1"/>
</dbReference>
<feature type="domain" description="ThuA-like" evidence="1">
    <location>
        <begin position="55"/>
        <end position="283"/>
    </location>
</feature>
<dbReference type="SUPFAM" id="SSF52317">
    <property type="entry name" value="Class I glutamine amidotransferase-like"/>
    <property type="match status" value="1"/>
</dbReference>
<gene>
    <name evidence="2" type="ORF">A9200_10865</name>
</gene>
<dbReference type="KEGG" id="mart:BTR34_01650"/>
<protein>
    <recommendedName>
        <fullName evidence="1">ThuA-like domain-containing protein</fullName>
    </recommendedName>
</protein>